<accession>A0AAD6Q2L8</accession>
<reference evidence="1" key="1">
    <citation type="journal article" date="2023" name="Mol. Ecol. Resour.">
        <title>Chromosome-level genome assembly of a triploid poplar Populus alba 'Berolinensis'.</title>
        <authorList>
            <person name="Chen S."/>
            <person name="Yu Y."/>
            <person name="Wang X."/>
            <person name="Wang S."/>
            <person name="Zhang T."/>
            <person name="Zhou Y."/>
            <person name="He R."/>
            <person name="Meng N."/>
            <person name="Wang Y."/>
            <person name="Liu W."/>
            <person name="Liu Z."/>
            <person name="Liu J."/>
            <person name="Guo Q."/>
            <person name="Huang H."/>
            <person name="Sederoff R.R."/>
            <person name="Wang G."/>
            <person name="Qu G."/>
            <person name="Chen S."/>
        </authorList>
    </citation>
    <scope>NUCLEOTIDE SEQUENCE</scope>
    <source>
        <strain evidence="1">SC-2020</strain>
    </source>
</reference>
<proteinExistence type="predicted"/>
<protein>
    <submittedName>
        <fullName evidence="1">Uncharacterized protein</fullName>
    </submittedName>
</protein>
<evidence type="ECO:0000313" key="1">
    <source>
        <dbReference type="EMBL" id="KAJ6974873.1"/>
    </source>
</evidence>
<keyword evidence="2" id="KW-1185">Reference proteome</keyword>
<dbReference type="Proteomes" id="UP001164929">
    <property type="component" value="Chromosome 13"/>
</dbReference>
<organism evidence="1 2">
    <name type="scientific">Populus alba x Populus x berolinensis</name>
    <dbReference type="NCBI Taxonomy" id="444605"/>
    <lineage>
        <taxon>Eukaryota</taxon>
        <taxon>Viridiplantae</taxon>
        <taxon>Streptophyta</taxon>
        <taxon>Embryophyta</taxon>
        <taxon>Tracheophyta</taxon>
        <taxon>Spermatophyta</taxon>
        <taxon>Magnoliopsida</taxon>
        <taxon>eudicotyledons</taxon>
        <taxon>Gunneridae</taxon>
        <taxon>Pentapetalae</taxon>
        <taxon>rosids</taxon>
        <taxon>fabids</taxon>
        <taxon>Malpighiales</taxon>
        <taxon>Salicaceae</taxon>
        <taxon>Saliceae</taxon>
        <taxon>Populus</taxon>
    </lineage>
</organism>
<name>A0AAD6Q2L8_9ROSI</name>
<gene>
    <name evidence="1" type="ORF">NC653_030880</name>
</gene>
<dbReference type="EMBL" id="JAQIZT010000013">
    <property type="protein sequence ID" value="KAJ6974873.1"/>
    <property type="molecule type" value="Genomic_DNA"/>
</dbReference>
<evidence type="ECO:0000313" key="2">
    <source>
        <dbReference type="Proteomes" id="UP001164929"/>
    </source>
</evidence>
<sequence>MVLVVVEVLDNSVSRVAVVVQIHSPCRIGVVVFGRRMVVVGGNVLFSLHHHHHHFFGGDEFEGGSREGIPWLFPVILINVGKERVEEEK</sequence>
<dbReference type="AlphaFoldDB" id="A0AAD6Q2L8"/>
<comment type="caution">
    <text evidence="1">The sequence shown here is derived from an EMBL/GenBank/DDBJ whole genome shotgun (WGS) entry which is preliminary data.</text>
</comment>